<dbReference type="EMBL" id="JAHRIN010025427">
    <property type="protein sequence ID" value="MEQ2199734.1"/>
    <property type="molecule type" value="Genomic_DNA"/>
</dbReference>
<dbReference type="PANTHER" id="PTHR15923">
    <property type="entry name" value="TRANSMEMBRANE AND IMMUNOGLOBULIN DOMAIN-CONTAINING PROTEIN"/>
    <property type="match status" value="1"/>
</dbReference>
<feature type="domain" description="Ig-like" evidence="1">
    <location>
        <begin position="1"/>
        <end position="128"/>
    </location>
</feature>
<keyword evidence="3" id="KW-1185">Reference proteome</keyword>
<accession>A0ABV0QV76</accession>
<comment type="caution">
    <text evidence="2">The sequence shown here is derived from an EMBL/GenBank/DDBJ whole genome shotgun (WGS) entry which is preliminary data.</text>
</comment>
<organism evidence="2 3">
    <name type="scientific">Xenoophorus captivus</name>
    <dbReference type="NCBI Taxonomy" id="1517983"/>
    <lineage>
        <taxon>Eukaryota</taxon>
        <taxon>Metazoa</taxon>
        <taxon>Chordata</taxon>
        <taxon>Craniata</taxon>
        <taxon>Vertebrata</taxon>
        <taxon>Euteleostomi</taxon>
        <taxon>Actinopterygii</taxon>
        <taxon>Neopterygii</taxon>
        <taxon>Teleostei</taxon>
        <taxon>Neoteleostei</taxon>
        <taxon>Acanthomorphata</taxon>
        <taxon>Ovalentaria</taxon>
        <taxon>Atherinomorphae</taxon>
        <taxon>Cyprinodontiformes</taxon>
        <taxon>Goodeidae</taxon>
        <taxon>Xenoophorus</taxon>
    </lineage>
</organism>
<dbReference type="Proteomes" id="UP001434883">
    <property type="component" value="Unassembled WGS sequence"/>
</dbReference>
<sequence>MLFQPVTLTCDYTTSATQPPVITWKYKSYCRDPIQAALNPSSAENILSQNNPNYNPNIECADSQRTVRIVASKQGDAISLGEEYQARKISILNKADLNIVNAAWGESGVYFCSVVSSQDLKGNNEDYTEVLVLERKSNTTDILPGIDLLVMEVYEAGKAVKKGLPSHYAPTLYAPSMYAQPMYGGSQGNQSVIPLLPIPNGGGPPQNGYGRDYDVGQGSQVPLLQDTGADPRQLCSFFVSTARSGYRIQVDPDGNATRAIYYMEKELASMDPSRPANYSRCE</sequence>
<dbReference type="PANTHER" id="PTHR15923:SF1">
    <property type="entry name" value="LIPOLYSIS-STIMULATED LIPOPROTEIN RECEPTOR"/>
    <property type="match status" value="1"/>
</dbReference>
<name>A0ABV0QV76_9TELE</name>
<evidence type="ECO:0000313" key="3">
    <source>
        <dbReference type="Proteomes" id="UP001434883"/>
    </source>
</evidence>
<dbReference type="InterPro" id="IPR013783">
    <property type="entry name" value="Ig-like_fold"/>
</dbReference>
<dbReference type="Gene3D" id="2.60.40.10">
    <property type="entry name" value="Immunoglobulins"/>
    <property type="match status" value="1"/>
</dbReference>
<evidence type="ECO:0000313" key="2">
    <source>
        <dbReference type="EMBL" id="MEQ2199734.1"/>
    </source>
</evidence>
<dbReference type="InterPro" id="IPR051874">
    <property type="entry name" value="Ig-like_domain-LISCH7"/>
</dbReference>
<reference evidence="2 3" key="1">
    <citation type="submission" date="2021-06" db="EMBL/GenBank/DDBJ databases">
        <authorList>
            <person name="Palmer J.M."/>
        </authorList>
    </citation>
    <scope>NUCLEOTIDE SEQUENCE [LARGE SCALE GENOMIC DNA]</scope>
    <source>
        <strain evidence="2 3">XC_2019</strain>
        <tissue evidence="2">Muscle</tissue>
    </source>
</reference>
<dbReference type="SUPFAM" id="SSF48726">
    <property type="entry name" value="Immunoglobulin"/>
    <property type="match status" value="1"/>
</dbReference>
<proteinExistence type="predicted"/>
<dbReference type="InterPro" id="IPR007110">
    <property type="entry name" value="Ig-like_dom"/>
</dbReference>
<gene>
    <name evidence="2" type="ORF">XENOCAPTIV_009863</name>
</gene>
<dbReference type="PROSITE" id="PS50835">
    <property type="entry name" value="IG_LIKE"/>
    <property type="match status" value="1"/>
</dbReference>
<evidence type="ECO:0000259" key="1">
    <source>
        <dbReference type="PROSITE" id="PS50835"/>
    </source>
</evidence>
<dbReference type="InterPro" id="IPR036179">
    <property type="entry name" value="Ig-like_dom_sf"/>
</dbReference>
<protein>
    <recommendedName>
        <fullName evidence="1">Ig-like domain-containing protein</fullName>
    </recommendedName>
</protein>